<feature type="domain" description="Hedgehog/Intein (Hint)" evidence="1">
    <location>
        <begin position="161"/>
        <end position="306"/>
    </location>
</feature>
<reference evidence="3" key="1">
    <citation type="journal article" date="2019" name="Int. J. Syst. Evol. Microbiol.">
        <title>The Global Catalogue of Microorganisms (GCM) 10K type strain sequencing project: providing services to taxonomists for standard genome sequencing and annotation.</title>
        <authorList>
            <consortium name="The Broad Institute Genomics Platform"/>
            <consortium name="The Broad Institute Genome Sequencing Center for Infectious Disease"/>
            <person name="Wu L."/>
            <person name="Ma J."/>
        </authorList>
    </citation>
    <scope>NUCLEOTIDE SEQUENCE [LARGE SCALE GENOMIC DNA]</scope>
    <source>
        <strain evidence="3">JCM 18015</strain>
    </source>
</reference>
<gene>
    <name evidence="2" type="ORF">GCM10023209_07240</name>
</gene>
<dbReference type="InterPro" id="IPR036844">
    <property type="entry name" value="Hint_dom_sf"/>
</dbReference>
<sequence>MHYRTGEGPAEFLEVTLLATEDPADYTVSFYTPSGTLQTAIPVTGAVGGEITLDAASVTAVADPDNPDYVIYTITSNTGYLFTAGSTASGEARAVTLTNTDTSTVIDAYNVNGGTTTTTQGAGSGVTTAPSGAAGSNQSVHWDIFGNQTSGTYTPDDAVLCFHSDVRIQTATGECRAGNLKVGDLVKTLDHGYQPIRWIHKTPVSPQAQQATSKNCPIQISKGALGDNYPERDLLVSPQHRILLQSRICERMFRTSEVLVNAKSLLTINGVTQLEPGEEFSYVHILFGKHEIVFANGQPCESLLPGEMVFQTLSQVDSYALEEALSKYCPVLERVKPSRPIVRGHAVRKMIARHKKNEKPLVDLSLNYRSSPLPKAS</sequence>
<dbReference type="InterPro" id="IPR028992">
    <property type="entry name" value="Hedgehog/Intein_dom"/>
</dbReference>
<evidence type="ECO:0000259" key="1">
    <source>
        <dbReference type="Pfam" id="PF13403"/>
    </source>
</evidence>
<protein>
    <recommendedName>
        <fullName evidence="1">Hedgehog/Intein (Hint) domain-containing protein</fullName>
    </recommendedName>
</protein>
<dbReference type="SUPFAM" id="SSF51294">
    <property type="entry name" value="Hedgehog/intein (Hint) domain"/>
    <property type="match status" value="1"/>
</dbReference>
<evidence type="ECO:0000313" key="3">
    <source>
        <dbReference type="Proteomes" id="UP001499910"/>
    </source>
</evidence>
<name>A0ABP9L0U3_9RHOB</name>
<comment type="caution">
    <text evidence="2">The sequence shown here is derived from an EMBL/GenBank/DDBJ whole genome shotgun (WGS) entry which is preliminary data.</text>
</comment>
<keyword evidence="3" id="KW-1185">Reference proteome</keyword>
<organism evidence="2 3">
    <name type="scientific">[Roseibacterium] beibuensis</name>
    <dbReference type="NCBI Taxonomy" id="1193142"/>
    <lineage>
        <taxon>Bacteria</taxon>
        <taxon>Pseudomonadati</taxon>
        <taxon>Pseudomonadota</taxon>
        <taxon>Alphaproteobacteria</taxon>
        <taxon>Rhodobacterales</taxon>
        <taxon>Roseobacteraceae</taxon>
        <taxon>Roseicyclus</taxon>
    </lineage>
</organism>
<dbReference type="EMBL" id="BAABHW010000001">
    <property type="protein sequence ID" value="GAA5067492.1"/>
    <property type="molecule type" value="Genomic_DNA"/>
</dbReference>
<dbReference type="Proteomes" id="UP001499910">
    <property type="component" value="Unassembled WGS sequence"/>
</dbReference>
<dbReference type="Pfam" id="PF13403">
    <property type="entry name" value="Hint_2"/>
    <property type="match status" value="1"/>
</dbReference>
<accession>A0ABP9L0U3</accession>
<proteinExistence type="predicted"/>
<dbReference type="RefSeq" id="WP_259546621.1">
    <property type="nucleotide sequence ID" value="NZ_BAABHW010000001.1"/>
</dbReference>
<evidence type="ECO:0000313" key="2">
    <source>
        <dbReference type="EMBL" id="GAA5067492.1"/>
    </source>
</evidence>